<dbReference type="STRING" id="7897.ENSLACP00000000322"/>
<dbReference type="GeneTree" id="ENSGT00390000000306"/>
<reference evidence="3" key="3">
    <citation type="submission" date="2025-09" db="UniProtKB">
        <authorList>
            <consortium name="Ensembl"/>
        </authorList>
    </citation>
    <scope>IDENTIFICATION</scope>
</reference>
<reference evidence="3" key="2">
    <citation type="submission" date="2025-08" db="UniProtKB">
        <authorList>
            <consortium name="Ensembl"/>
        </authorList>
    </citation>
    <scope>IDENTIFICATION</scope>
</reference>
<evidence type="ECO:0000313" key="3">
    <source>
        <dbReference type="Ensembl" id="ENSLACP00000000322.1"/>
    </source>
</evidence>
<proteinExistence type="inferred from homology"/>
<dbReference type="PANTHER" id="PTHR13602:SF2">
    <property type="entry name" value="UPF0488 PROTEIN C8ORF33"/>
    <property type="match status" value="1"/>
</dbReference>
<feature type="compositionally biased region" description="Basic and acidic residues" evidence="2">
    <location>
        <begin position="138"/>
        <end position="149"/>
    </location>
</feature>
<dbReference type="InterPro" id="IPR029274">
    <property type="entry name" value="DUF4615"/>
</dbReference>
<dbReference type="Proteomes" id="UP000008672">
    <property type="component" value="Unassembled WGS sequence"/>
</dbReference>
<accession>H2ZSF1</accession>
<evidence type="ECO:0000256" key="1">
    <source>
        <dbReference type="ARBA" id="ARBA00005707"/>
    </source>
</evidence>
<dbReference type="EMBL" id="AFYH01103908">
    <property type="status" value="NOT_ANNOTATED_CDS"/>
    <property type="molecule type" value="Genomic_DNA"/>
</dbReference>
<dbReference type="AlphaFoldDB" id="H2ZSF1"/>
<evidence type="ECO:0000313" key="4">
    <source>
        <dbReference type="Proteomes" id="UP000008672"/>
    </source>
</evidence>
<reference evidence="4" key="1">
    <citation type="submission" date="2011-08" db="EMBL/GenBank/DDBJ databases">
        <title>The draft genome of Latimeria chalumnae.</title>
        <authorList>
            <person name="Di Palma F."/>
            <person name="Alfoldi J."/>
            <person name="Johnson J."/>
            <person name="Berlin A."/>
            <person name="Gnerre S."/>
            <person name="Jaffe D."/>
            <person name="MacCallum I."/>
            <person name="Young S."/>
            <person name="Walker B.J."/>
            <person name="Lander E."/>
            <person name="Lindblad-Toh K."/>
        </authorList>
    </citation>
    <scope>NUCLEOTIDE SEQUENCE [LARGE SCALE GENOMIC DNA]</scope>
    <source>
        <strain evidence="4">Wild caught</strain>
    </source>
</reference>
<dbReference type="Bgee" id="ENSLACG00000000290">
    <property type="expression patterns" value="Expressed in muscle tissue and 6 other cell types or tissues"/>
</dbReference>
<name>H2ZSF1_LATCH</name>
<dbReference type="InParanoid" id="H2ZSF1"/>
<feature type="compositionally biased region" description="Basic residues" evidence="2">
    <location>
        <begin position="128"/>
        <end position="137"/>
    </location>
</feature>
<feature type="compositionally biased region" description="Basic and acidic residues" evidence="2">
    <location>
        <begin position="99"/>
        <end position="112"/>
    </location>
</feature>
<evidence type="ECO:0000256" key="2">
    <source>
        <dbReference type="SAM" id="MobiDB-lite"/>
    </source>
</evidence>
<dbReference type="Pfam" id="PF15393">
    <property type="entry name" value="DUF4615"/>
    <property type="match status" value="1"/>
</dbReference>
<keyword evidence="4" id="KW-1185">Reference proteome</keyword>
<sequence length="267" mass="29850">VAYKKCKEDRGPSTRNWFQISDNSFQFNFFPSDTDSKELVTSVEEINRASDTGQDVLASELLTSAGSTFAFNFAIPEEDCTTAPQESVLCSQEVTSEGLRSEDAAGEEKGKEGPNSVQAEMKSEAVGSKKKKKKSSNNKKEVEQAEGSKKLKVGGRAAGDFEGPVLSAEEQLQRELDWCVEQLELGLRNPKSTQKQTNEAVRALRTLHSEKAPLVKKRQLMRTLFGDYRNKMEEERKKQLQLLQTGIVHNLGLVCAHERCWIDSTRD</sequence>
<organism evidence="3 4">
    <name type="scientific">Latimeria chalumnae</name>
    <name type="common">Coelacanth</name>
    <dbReference type="NCBI Taxonomy" id="7897"/>
    <lineage>
        <taxon>Eukaryota</taxon>
        <taxon>Metazoa</taxon>
        <taxon>Chordata</taxon>
        <taxon>Craniata</taxon>
        <taxon>Vertebrata</taxon>
        <taxon>Euteleostomi</taxon>
        <taxon>Coelacanthiformes</taxon>
        <taxon>Coelacanthidae</taxon>
        <taxon>Latimeria</taxon>
    </lineage>
</organism>
<dbReference type="HOGENOM" id="CLU_082144_0_0_1"/>
<dbReference type="eggNOG" id="ENOG502S1RU">
    <property type="taxonomic scope" value="Eukaryota"/>
</dbReference>
<dbReference type="PANTHER" id="PTHR13602">
    <property type="entry name" value="UPF0488 PROTEIN C8ORF33"/>
    <property type="match status" value="1"/>
</dbReference>
<feature type="region of interest" description="Disordered" evidence="2">
    <location>
        <begin position="93"/>
        <end position="156"/>
    </location>
</feature>
<protein>
    <submittedName>
        <fullName evidence="3">Uncharacterized protein</fullName>
    </submittedName>
</protein>
<dbReference type="Ensembl" id="ENSLACT00000000324.1">
    <property type="protein sequence ID" value="ENSLACP00000000322.1"/>
    <property type="gene ID" value="ENSLACG00000000290.1"/>
</dbReference>
<comment type="similarity">
    <text evidence="1">Belongs to the UPF0488 family.</text>
</comment>